<protein>
    <recommendedName>
        <fullName evidence="13">Protein FAM33A</fullName>
    </recommendedName>
</protein>
<keyword evidence="5" id="KW-0963">Cytoplasm</keyword>
<keyword evidence="6" id="KW-0132">Cell division</keyword>
<dbReference type="GO" id="GO:0005876">
    <property type="term" value="C:spindle microtubule"/>
    <property type="evidence" value="ECO:0007669"/>
    <property type="project" value="InterPro"/>
</dbReference>
<feature type="domain" description="Ska2 N-terminal" evidence="14">
    <location>
        <begin position="41"/>
        <end position="82"/>
    </location>
</feature>
<evidence type="ECO:0000259" key="14">
    <source>
        <dbReference type="Pfam" id="PF16740"/>
    </source>
</evidence>
<dbReference type="GO" id="GO:0051301">
    <property type="term" value="P:cell division"/>
    <property type="evidence" value="ECO:0007669"/>
    <property type="project" value="UniProtKB-KW"/>
</dbReference>
<comment type="caution">
    <text evidence="15">The sequence shown here is derived from an EMBL/GenBank/DDBJ whole genome shotgun (WGS) entry which is preliminary data.</text>
</comment>
<evidence type="ECO:0000256" key="9">
    <source>
        <dbReference type="ARBA" id="ARBA00022838"/>
    </source>
</evidence>
<evidence type="ECO:0000256" key="7">
    <source>
        <dbReference type="ARBA" id="ARBA00022701"/>
    </source>
</evidence>
<dbReference type="GO" id="GO:0000278">
    <property type="term" value="P:mitotic cell cycle"/>
    <property type="evidence" value="ECO:0007669"/>
    <property type="project" value="TreeGrafter"/>
</dbReference>
<gene>
    <name evidence="15" type="ORF">GH714_002101</name>
</gene>
<dbReference type="AlphaFoldDB" id="A0A6A6KWV1"/>
<evidence type="ECO:0000256" key="4">
    <source>
        <dbReference type="ARBA" id="ARBA00022454"/>
    </source>
</evidence>
<proteinExistence type="inferred from homology"/>
<name>A0A6A6KWV1_HEVBR</name>
<evidence type="ECO:0000256" key="11">
    <source>
        <dbReference type="ARBA" id="ARBA00023306"/>
    </source>
</evidence>
<accession>A0A6A6KWV1</accession>
<dbReference type="InterPro" id="IPR026762">
    <property type="entry name" value="Ska2"/>
</dbReference>
<keyword evidence="16" id="KW-1185">Reference proteome</keyword>
<evidence type="ECO:0000313" key="16">
    <source>
        <dbReference type="Proteomes" id="UP000467840"/>
    </source>
</evidence>
<evidence type="ECO:0000256" key="1">
    <source>
        <dbReference type="ARBA" id="ARBA00004186"/>
    </source>
</evidence>
<keyword evidence="4" id="KW-0158">Chromosome</keyword>
<keyword evidence="11" id="KW-0131">Cell cycle</keyword>
<evidence type="ECO:0000256" key="12">
    <source>
        <dbReference type="ARBA" id="ARBA00023328"/>
    </source>
</evidence>
<dbReference type="Pfam" id="PF16740">
    <property type="entry name" value="SKA2"/>
    <property type="match status" value="1"/>
</dbReference>
<keyword evidence="7" id="KW-0493">Microtubule</keyword>
<keyword evidence="9" id="KW-0995">Kinetochore</keyword>
<dbReference type="PANTHER" id="PTHR32017:SF3">
    <property type="entry name" value="SPINDLE AND KINETOCHORE-ASSOCIATED PROTEIN 2"/>
    <property type="match status" value="1"/>
</dbReference>
<evidence type="ECO:0000256" key="8">
    <source>
        <dbReference type="ARBA" id="ARBA00022776"/>
    </source>
</evidence>
<evidence type="ECO:0000313" key="15">
    <source>
        <dbReference type="EMBL" id="KAF2293471.1"/>
    </source>
</evidence>
<organism evidence="15 16">
    <name type="scientific">Hevea brasiliensis</name>
    <name type="common">Para rubber tree</name>
    <name type="synonym">Siphonia brasiliensis</name>
    <dbReference type="NCBI Taxonomy" id="3981"/>
    <lineage>
        <taxon>Eukaryota</taxon>
        <taxon>Viridiplantae</taxon>
        <taxon>Streptophyta</taxon>
        <taxon>Embryophyta</taxon>
        <taxon>Tracheophyta</taxon>
        <taxon>Spermatophyta</taxon>
        <taxon>Magnoliopsida</taxon>
        <taxon>eudicotyledons</taxon>
        <taxon>Gunneridae</taxon>
        <taxon>Pentapetalae</taxon>
        <taxon>rosids</taxon>
        <taxon>fabids</taxon>
        <taxon>Malpighiales</taxon>
        <taxon>Euphorbiaceae</taxon>
        <taxon>Crotonoideae</taxon>
        <taxon>Micrandreae</taxon>
        <taxon>Hevea</taxon>
    </lineage>
</organism>
<evidence type="ECO:0000256" key="2">
    <source>
        <dbReference type="ARBA" id="ARBA00004629"/>
    </source>
</evidence>
<keyword evidence="10" id="KW-0206">Cytoskeleton</keyword>
<dbReference type="Gene3D" id="6.10.250.1380">
    <property type="match status" value="1"/>
</dbReference>
<evidence type="ECO:0000256" key="13">
    <source>
        <dbReference type="ARBA" id="ARBA00029651"/>
    </source>
</evidence>
<dbReference type="EMBL" id="JAAGAX010000013">
    <property type="protein sequence ID" value="KAF2293471.1"/>
    <property type="molecule type" value="Genomic_DNA"/>
</dbReference>
<evidence type="ECO:0000256" key="5">
    <source>
        <dbReference type="ARBA" id="ARBA00022490"/>
    </source>
</evidence>
<keyword evidence="8" id="KW-0498">Mitosis</keyword>
<evidence type="ECO:0000256" key="3">
    <source>
        <dbReference type="ARBA" id="ARBA00010684"/>
    </source>
</evidence>
<comment type="similarity">
    <text evidence="3">Belongs to the SKA2 family.</text>
</comment>
<sequence>MLLEVVLAGEVTEDGGFVTDSFRLSRVSLRVITSEFWGCYELNQAWDGEEANPIKLVNRIKKMQEDLTTLKEQCRKLLSAKEIIDEWTIQVRSRTGNDGQNSESEDINKLLFSAVVQSN</sequence>
<dbReference type="PANTHER" id="PTHR32017">
    <property type="entry name" value="SPINDLE AND KINETOCHORE-ASSOCIATED PROTEIN 2"/>
    <property type="match status" value="1"/>
</dbReference>
<dbReference type="GO" id="GO:0007059">
    <property type="term" value="P:chromosome segregation"/>
    <property type="evidence" value="ECO:0007669"/>
    <property type="project" value="InterPro"/>
</dbReference>
<reference evidence="15 16" key="1">
    <citation type="journal article" date="2020" name="Mol. Plant">
        <title>The Chromosome-Based Rubber Tree Genome Provides New Insights into Spurge Genome Evolution and Rubber Biosynthesis.</title>
        <authorList>
            <person name="Liu J."/>
            <person name="Shi C."/>
            <person name="Shi C.C."/>
            <person name="Li W."/>
            <person name="Zhang Q.J."/>
            <person name="Zhang Y."/>
            <person name="Li K."/>
            <person name="Lu H.F."/>
            <person name="Shi C."/>
            <person name="Zhu S.T."/>
            <person name="Xiao Z.Y."/>
            <person name="Nan H."/>
            <person name="Yue Y."/>
            <person name="Zhu X.G."/>
            <person name="Wu Y."/>
            <person name="Hong X.N."/>
            <person name="Fan G.Y."/>
            <person name="Tong Y."/>
            <person name="Zhang D."/>
            <person name="Mao C.L."/>
            <person name="Liu Y.L."/>
            <person name="Hao S.J."/>
            <person name="Liu W.Q."/>
            <person name="Lv M.Q."/>
            <person name="Zhang H.B."/>
            <person name="Liu Y."/>
            <person name="Hu-Tang G.R."/>
            <person name="Wang J.P."/>
            <person name="Wang J.H."/>
            <person name="Sun Y.H."/>
            <person name="Ni S.B."/>
            <person name="Chen W.B."/>
            <person name="Zhang X.C."/>
            <person name="Jiao Y.N."/>
            <person name="Eichler E.E."/>
            <person name="Li G.H."/>
            <person name="Liu X."/>
            <person name="Gao L.Z."/>
        </authorList>
    </citation>
    <scope>NUCLEOTIDE SEQUENCE [LARGE SCALE GENOMIC DNA]</scope>
    <source>
        <strain evidence="16">cv. GT1</strain>
        <tissue evidence="15">Leaf</tissue>
    </source>
</reference>
<dbReference type="GO" id="GO:0008017">
    <property type="term" value="F:microtubule binding"/>
    <property type="evidence" value="ECO:0007669"/>
    <property type="project" value="InterPro"/>
</dbReference>
<dbReference type="Proteomes" id="UP000467840">
    <property type="component" value="Chromosome 7"/>
</dbReference>
<evidence type="ECO:0000256" key="10">
    <source>
        <dbReference type="ARBA" id="ARBA00023212"/>
    </source>
</evidence>
<evidence type="ECO:0000256" key="6">
    <source>
        <dbReference type="ARBA" id="ARBA00022618"/>
    </source>
</evidence>
<comment type="subcellular location">
    <subcellularLocation>
        <location evidence="2">Chromosome</location>
        <location evidence="2">Centromere</location>
        <location evidence="2">Kinetochore</location>
    </subcellularLocation>
    <subcellularLocation>
        <location evidence="1">Cytoplasm</location>
        <location evidence="1">Cytoskeleton</location>
        <location evidence="1">Spindle</location>
    </subcellularLocation>
</comment>
<dbReference type="InterPro" id="IPR042091">
    <property type="entry name" value="Ska2_N"/>
</dbReference>
<dbReference type="GO" id="GO:0000940">
    <property type="term" value="C:outer kinetochore"/>
    <property type="evidence" value="ECO:0007669"/>
    <property type="project" value="InterPro"/>
</dbReference>
<keyword evidence="12" id="KW-0137">Centromere</keyword>